<keyword evidence="4" id="KW-0812">Transmembrane</keyword>
<evidence type="ECO:0000256" key="2">
    <source>
        <dbReference type="ARBA" id="ARBA00023157"/>
    </source>
</evidence>
<keyword evidence="4" id="KW-0472">Membrane</keyword>
<feature type="signal peptide" evidence="5">
    <location>
        <begin position="1"/>
        <end position="18"/>
    </location>
</feature>
<dbReference type="STRING" id="400682.A0A1X7VK58"/>
<reference evidence="8" key="2">
    <citation type="submission" date="2017-05" db="UniProtKB">
        <authorList>
            <consortium name="EnsemblMetazoa"/>
        </authorList>
    </citation>
    <scope>IDENTIFICATION</scope>
</reference>
<feature type="chain" id="PRO_5010868373" description="Fibronectin type-III domain-containing protein" evidence="5">
    <location>
        <begin position="19"/>
        <end position="702"/>
    </location>
</feature>
<keyword evidence="2" id="KW-1015">Disulfide bond</keyword>
<dbReference type="OrthoDB" id="10028801at2759"/>
<accession>A0A1X7VK58</accession>
<evidence type="ECO:0000256" key="3">
    <source>
        <dbReference type="ARBA" id="ARBA00023319"/>
    </source>
</evidence>
<dbReference type="PROSITE" id="PS50835">
    <property type="entry name" value="IG_LIKE"/>
    <property type="match status" value="1"/>
</dbReference>
<evidence type="ECO:0000313" key="9">
    <source>
        <dbReference type="Proteomes" id="UP000007879"/>
    </source>
</evidence>
<dbReference type="InterPro" id="IPR003599">
    <property type="entry name" value="Ig_sub"/>
</dbReference>
<dbReference type="InterPro" id="IPR036116">
    <property type="entry name" value="FN3_sf"/>
</dbReference>
<dbReference type="InterPro" id="IPR007110">
    <property type="entry name" value="Ig-like_dom"/>
</dbReference>
<proteinExistence type="predicted"/>
<feature type="transmembrane region" description="Helical" evidence="4">
    <location>
        <begin position="638"/>
        <end position="664"/>
    </location>
</feature>
<feature type="domain" description="Ig-like" evidence="6">
    <location>
        <begin position="225"/>
        <end position="312"/>
    </location>
</feature>
<dbReference type="InterPro" id="IPR003961">
    <property type="entry name" value="FN3_dom"/>
</dbReference>
<dbReference type="EnsemblMetazoa" id="XM_019993233.1">
    <property type="protein sequence ID" value="XP_019848792.1"/>
    <property type="gene ID" value="LOC109580252"/>
</dbReference>
<dbReference type="SUPFAM" id="SSF48726">
    <property type="entry name" value="Immunoglobulin"/>
    <property type="match status" value="2"/>
</dbReference>
<dbReference type="CDD" id="cd00063">
    <property type="entry name" value="FN3"/>
    <property type="match status" value="1"/>
</dbReference>
<dbReference type="PANTHER" id="PTHR12231:SF253">
    <property type="entry name" value="DPR-INTERACTING PROTEIN ETA, ISOFORM B-RELATED"/>
    <property type="match status" value="1"/>
</dbReference>
<dbReference type="Gene3D" id="2.60.40.10">
    <property type="entry name" value="Immunoglobulins"/>
    <property type="match status" value="3"/>
</dbReference>
<dbReference type="KEGG" id="aqu:109580252"/>
<evidence type="ECO:0000313" key="8">
    <source>
        <dbReference type="EnsemblMetazoa" id="Aqu2.1.39838_001"/>
    </source>
</evidence>
<dbReference type="InParanoid" id="A0A1X7VK58"/>
<organism evidence="8">
    <name type="scientific">Amphimedon queenslandica</name>
    <name type="common">Sponge</name>
    <dbReference type="NCBI Taxonomy" id="400682"/>
    <lineage>
        <taxon>Eukaryota</taxon>
        <taxon>Metazoa</taxon>
        <taxon>Porifera</taxon>
        <taxon>Demospongiae</taxon>
        <taxon>Heteroscleromorpha</taxon>
        <taxon>Haplosclerida</taxon>
        <taxon>Niphatidae</taxon>
        <taxon>Amphimedon</taxon>
    </lineage>
</organism>
<dbReference type="PANTHER" id="PTHR12231">
    <property type="entry name" value="CTX-RELATED TYPE I TRANSMEMBRANE PROTEIN"/>
    <property type="match status" value="1"/>
</dbReference>
<dbReference type="eggNOG" id="KOG0613">
    <property type="taxonomic scope" value="Eukaryota"/>
</dbReference>
<evidence type="ECO:0000259" key="7">
    <source>
        <dbReference type="PROSITE" id="PS50853"/>
    </source>
</evidence>
<protein>
    <recommendedName>
        <fullName evidence="10">Fibronectin type-III domain-containing protein</fullName>
    </recommendedName>
</protein>
<keyword evidence="9" id="KW-1185">Reference proteome</keyword>
<feature type="domain" description="Fibronectin type-III" evidence="7">
    <location>
        <begin position="319"/>
        <end position="410"/>
    </location>
</feature>
<dbReference type="Pfam" id="PF07679">
    <property type="entry name" value="I-set"/>
    <property type="match status" value="1"/>
</dbReference>
<keyword evidence="1" id="KW-0677">Repeat</keyword>
<dbReference type="Pfam" id="PF00041">
    <property type="entry name" value="fn3"/>
    <property type="match status" value="1"/>
</dbReference>
<sequence>MLLLKAVAFSLFLRLSFSQANYSYTSTPSRLPGQDAVYVIATVGQSQSIFCNITNDQTGDIVPPVWSLSTINGSQFDLSFNDTNGLSDDPSLSLMISGGDTNLTVLAFTEYYNRAIFSCGPMPGTVLERFVIGILNPPTLIGDISTVNVTEGESETITLVSQSSNPFPPFYTLGYNGDINSFILTNTSLWISNAQRNMSGNYTFFLNHASGNLSATFTLNVQYAPSGIPVDTAAYGRIGDNITLTLFSNLSGNPFPRVEWYFDGDILSDASKYDLSHPLKLIIMNVDSDDFGSYTGYAINIAGNISSVITLTEAVQPGTPLSLQESNVTHNSVSIKWMEPADTGLPQLSGYIVMINPPVPGNPFVTADTSISINGLSPTAQYSVSVAAVSSAYPEGGNETSLSFTTTDGPPEFRTTAITPLPNANINIALELRHTGGAGNDAVSIDAYCSTDMDYGLGSGSGDHNMNYANTFTYSCEERCFDAGLMASFSLGPITAGSQYYCFVNAYNLVGGATLRQNLVPVIGKPSRPVVAVSTSPGLISASLLCQYAGILAGSSLSFNMTVETDQGSELYTQAYEYTDYTNNTNRSVSIPVNGGMMYYVEVFAINEHGYSELTRLGPFNVTVNVTEAPTEEESTRLLIIIIGASVGGLIVAVVFISIIICICGCCCKKRKSRTVQFHTSSAQTWRRSDSRAMEMSQRYRR</sequence>
<evidence type="ECO:0008006" key="10">
    <source>
        <dbReference type="Google" id="ProtNLM"/>
    </source>
</evidence>
<dbReference type="InterPro" id="IPR051170">
    <property type="entry name" value="Neural/epithelial_adhesion"/>
</dbReference>
<dbReference type="InterPro" id="IPR013783">
    <property type="entry name" value="Ig-like_fold"/>
</dbReference>
<dbReference type="InterPro" id="IPR036179">
    <property type="entry name" value="Ig-like_dom_sf"/>
</dbReference>
<dbReference type="EnsemblMetazoa" id="Aqu2.1.39838_001">
    <property type="protein sequence ID" value="Aqu2.1.39838_001"/>
    <property type="gene ID" value="Aqu2.1.39838"/>
</dbReference>
<dbReference type="InterPro" id="IPR013098">
    <property type="entry name" value="Ig_I-set"/>
</dbReference>
<keyword evidence="3" id="KW-0393">Immunoglobulin domain</keyword>
<keyword evidence="4" id="KW-1133">Transmembrane helix</keyword>
<dbReference type="SUPFAM" id="SSF49265">
    <property type="entry name" value="Fibronectin type III"/>
    <property type="match status" value="1"/>
</dbReference>
<dbReference type="PROSITE" id="PS50853">
    <property type="entry name" value="FN3"/>
    <property type="match status" value="1"/>
</dbReference>
<evidence type="ECO:0000259" key="6">
    <source>
        <dbReference type="PROSITE" id="PS50835"/>
    </source>
</evidence>
<evidence type="ECO:0000256" key="4">
    <source>
        <dbReference type="SAM" id="Phobius"/>
    </source>
</evidence>
<evidence type="ECO:0000256" key="1">
    <source>
        <dbReference type="ARBA" id="ARBA00022737"/>
    </source>
</evidence>
<reference evidence="9" key="1">
    <citation type="journal article" date="2010" name="Nature">
        <title>The Amphimedon queenslandica genome and the evolution of animal complexity.</title>
        <authorList>
            <person name="Srivastava M."/>
            <person name="Simakov O."/>
            <person name="Chapman J."/>
            <person name="Fahey B."/>
            <person name="Gauthier M.E."/>
            <person name="Mitros T."/>
            <person name="Richards G.S."/>
            <person name="Conaco C."/>
            <person name="Dacre M."/>
            <person name="Hellsten U."/>
            <person name="Larroux C."/>
            <person name="Putnam N.H."/>
            <person name="Stanke M."/>
            <person name="Adamska M."/>
            <person name="Darling A."/>
            <person name="Degnan S.M."/>
            <person name="Oakley T.H."/>
            <person name="Plachetzki D.C."/>
            <person name="Zhai Y."/>
            <person name="Adamski M."/>
            <person name="Calcino A."/>
            <person name="Cummins S.F."/>
            <person name="Goodstein D.M."/>
            <person name="Harris C."/>
            <person name="Jackson D.J."/>
            <person name="Leys S.P."/>
            <person name="Shu S."/>
            <person name="Woodcroft B.J."/>
            <person name="Vervoort M."/>
            <person name="Kosik K.S."/>
            <person name="Manning G."/>
            <person name="Degnan B.M."/>
            <person name="Rokhsar D.S."/>
        </authorList>
    </citation>
    <scope>NUCLEOTIDE SEQUENCE [LARGE SCALE GENOMIC DNA]</scope>
</reference>
<keyword evidence="5" id="KW-0732">Signal</keyword>
<dbReference type="Proteomes" id="UP000007879">
    <property type="component" value="Unassembled WGS sequence"/>
</dbReference>
<dbReference type="AlphaFoldDB" id="A0A1X7VK58"/>
<gene>
    <name evidence="8" type="primary">109580252</name>
</gene>
<name>A0A1X7VK58_AMPQE</name>
<evidence type="ECO:0000256" key="5">
    <source>
        <dbReference type="SAM" id="SignalP"/>
    </source>
</evidence>
<dbReference type="SMART" id="SM00409">
    <property type="entry name" value="IG"/>
    <property type="match status" value="2"/>
</dbReference>
<dbReference type="SMART" id="SM00060">
    <property type="entry name" value="FN3"/>
    <property type="match status" value="1"/>
</dbReference>